<evidence type="ECO:0000313" key="3">
    <source>
        <dbReference type="Proteomes" id="UP001231189"/>
    </source>
</evidence>
<dbReference type="CDD" id="cd04590">
    <property type="entry name" value="CBS_pair_CorC_HlyC_assoc"/>
    <property type="match status" value="1"/>
</dbReference>
<dbReference type="AlphaFoldDB" id="A0AAD8PN82"/>
<dbReference type="InterPro" id="IPR044751">
    <property type="entry name" value="Ion_transp-like_CBS"/>
</dbReference>
<sequence length="256" mass="27934">MTPIESTFSLDVDSKLDWEAIGKILARGHSRVPVYSGNPRNVIGLLLVKSLLTVRAEIETPVSAVSIRRIPRVPADMPLYDILNEFQKGGSHMAAVVKAKPKNAPAPDKTEPYMEAAASTNLTAPLLSNTEERADIVIVDTERQHNTPSNTVASISEDIDDSPVIGIITLEDVFEELLQEEIVDETDEYVDVHKRIRVAAAVAASAVLRAPSYRRLINQKAAGTLGQPEQPTGILKKPTGDSNPSKHKVILVERHL</sequence>
<dbReference type="InterPro" id="IPR046342">
    <property type="entry name" value="CBS_dom_sf"/>
</dbReference>
<proteinExistence type="predicted"/>
<dbReference type="PANTHER" id="PTHR12064">
    <property type="entry name" value="METAL TRANSPORTER CNNM"/>
    <property type="match status" value="1"/>
</dbReference>
<dbReference type="GO" id="GO:0030026">
    <property type="term" value="P:intracellular manganese ion homeostasis"/>
    <property type="evidence" value="ECO:0007669"/>
    <property type="project" value="TreeGrafter"/>
</dbReference>
<protein>
    <submittedName>
        <fullName evidence="2">Uncharacterized protein</fullName>
    </submittedName>
</protein>
<dbReference type="SUPFAM" id="SSF54631">
    <property type="entry name" value="CBS-domain pair"/>
    <property type="match status" value="1"/>
</dbReference>
<dbReference type="Gene3D" id="3.10.580.10">
    <property type="entry name" value="CBS-domain"/>
    <property type="match status" value="1"/>
</dbReference>
<gene>
    <name evidence="2" type="ORF">QYE76_017918</name>
</gene>
<organism evidence="2 3">
    <name type="scientific">Lolium multiflorum</name>
    <name type="common">Italian ryegrass</name>
    <name type="synonym">Lolium perenne subsp. multiflorum</name>
    <dbReference type="NCBI Taxonomy" id="4521"/>
    <lineage>
        <taxon>Eukaryota</taxon>
        <taxon>Viridiplantae</taxon>
        <taxon>Streptophyta</taxon>
        <taxon>Embryophyta</taxon>
        <taxon>Tracheophyta</taxon>
        <taxon>Spermatophyta</taxon>
        <taxon>Magnoliopsida</taxon>
        <taxon>Liliopsida</taxon>
        <taxon>Poales</taxon>
        <taxon>Poaceae</taxon>
        <taxon>BOP clade</taxon>
        <taxon>Pooideae</taxon>
        <taxon>Poodae</taxon>
        <taxon>Poeae</taxon>
        <taxon>Poeae Chloroplast Group 2 (Poeae type)</taxon>
        <taxon>Loliodinae</taxon>
        <taxon>Loliinae</taxon>
        <taxon>Lolium</taxon>
    </lineage>
</organism>
<reference evidence="2" key="1">
    <citation type="submission" date="2023-07" db="EMBL/GenBank/DDBJ databases">
        <title>A chromosome-level genome assembly of Lolium multiflorum.</title>
        <authorList>
            <person name="Chen Y."/>
            <person name="Copetti D."/>
            <person name="Kolliker R."/>
            <person name="Studer B."/>
        </authorList>
    </citation>
    <scope>NUCLEOTIDE SEQUENCE</scope>
    <source>
        <strain evidence="2">02402/16</strain>
        <tissue evidence="2">Leaf</tissue>
    </source>
</reference>
<dbReference type="GO" id="GO:0010960">
    <property type="term" value="P:magnesium ion homeostasis"/>
    <property type="evidence" value="ECO:0007669"/>
    <property type="project" value="InterPro"/>
</dbReference>
<feature type="region of interest" description="Disordered" evidence="1">
    <location>
        <begin position="223"/>
        <end position="247"/>
    </location>
</feature>
<evidence type="ECO:0000256" key="1">
    <source>
        <dbReference type="SAM" id="MobiDB-lite"/>
    </source>
</evidence>
<dbReference type="PANTHER" id="PTHR12064:SF66">
    <property type="entry name" value="CNNM TRANSMEMBRANE DOMAIN-CONTAINING PROTEIN"/>
    <property type="match status" value="1"/>
</dbReference>
<accession>A0AAD8PN82</accession>
<dbReference type="EMBL" id="JAUUTY010000889">
    <property type="protein sequence ID" value="KAK1572854.1"/>
    <property type="molecule type" value="Genomic_DNA"/>
</dbReference>
<name>A0AAD8PN82_LOLMU</name>
<dbReference type="Proteomes" id="UP001231189">
    <property type="component" value="Unassembled WGS sequence"/>
</dbReference>
<dbReference type="InterPro" id="IPR045095">
    <property type="entry name" value="ACDP"/>
</dbReference>
<keyword evidence="3" id="KW-1185">Reference proteome</keyword>
<evidence type="ECO:0000313" key="2">
    <source>
        <dbReference type="EMBL" id="KAK1572854.1"/>
    </source>
</evidence>
<comment type="caution">
    <text evidence="2">The sequence shown here is derived from an EMBL/GenBank/DDBJ whole genome shotgun (WGS) entry which is preliminary data.</text>
</comment>
<dbReference type="GO" id="GO:0005737">
    <property type="term" value="C:cytoplasm"/>
    <property type="evidence" value="ECO:0007669"/>
    <property type="project" value="TreeGrafter"/>
</dbReference>